<dbReference type="SUPFAM" id="SSF55781">
    <property type="entry name" value="GAF domain-like"/>
    <property type="match status" value="1"/>
</dbReference>
<sequence>MNKTEWYASLCAQLEALLDEPQRPLTVLANASALLYDALPDVNWAGFYLYDRSMRELYLGPFQGKPACMRIPYGKGVCGCALAQQKTLRVEDVLSFPGHIACDSASRSEIVLPLIKKDTCIGVLDIDSARFARFDETDEHGLRSFADVLIRHL</sequence>
<dbReference type="GO" id="GO:0033745">
    <property type="term" value="F:L-methionine-(R)-S-oxide reductase activity"/>
    <property type="evidence" value="ECO:0007669"/>
    <property type="project" value="TreeGrafter"/>
</dbReference>
<organism evidence="3 4">
    <name type="scientific">Candidatus Merdibacter merdavium</name>
    <dbReference type="NCBI Taxonomy" id="2838692"/>
    <lineage>
        <taxon>Bacteria</taxon>
        <taxon>Bacillati</taxon>
        <taxon>Bacillota</taxon>
        <taxon>Erysipelotrichia</taxon>
        <taxon>Erysipelotrichales</taxon>
        <taxon>Erysipelotrichaceae</taxon>
        <taxon>Merdibacter</taxon>
    </lineage>
</organism>
<reference evidence="3" key="1">
    <citation type="journal article" date="2021" name="PeerJ">
        <title>Extensive microbial diversity within the chicken gut microbiome revealed by metagenomics and culture.</title>
        <authorList>
            <person name="Gilroy R."/>
            <person name="Ravi A."/>
            <person name="Getino M."/>
            <person name="Pursley I."/>
            <person name="Horton D.L."/>
            <person name="Alikhan N.F."/>
            <person name="Baker D."/>
            <person name="Gharbi K."/>
            <person name="Hall N."/>
            <person name="Watson M."/>
            <person name="Adriaenssens E.M."/>
            <person name="Foster-Nyarko E."/>
            <person name="Jarju S."/>
            <person name="Secka A."/>
            <person name="Antonio M."/>
            <person name="Oren A."/>
            <person name="Chaudhuri R.R."/>
            <person name="La Ragione R."/>
            <person name="Hildebrand F."/>
            <person name="Pallen M.J."/>
        </authorList>
    </citation>
    <scope>NUCLEOTIDE SEQUENCE</scope>
    <source>
        <strain evidence="3">CHK187-11901</strain>
    </source>
</reference>
<evidence type="ECO:0000259" key="2">
    <source>
        <dbReference type="Pfam" id="PF01590"/>
    </source>
</evidence>
<dbReference type="PANTHER" id="PTHR21021">
    <property type="entry name" value="GAF/PUTATIVE CYTOSKELETAL PROTEIN"/>
    <property type="match status" value="1"/>
</dbReference>
<dbReference type="AlphaFoldDB" id="A0A9D2SX55"/>
<dbReference type="GO" id="GO:0005829">
    <property type="term" value="C:cytosol"/>
    <property type="evidence" value="ECO:0007669"/>
    <property type="project" value="TreeGrafter"/>
</dbReference>
<dbReference type="InterPro" id="IPR003018">
    <property type="entry name" value="GAF"/>
</dbReference>
<dbReference type="Pfam" id="PF01590">
    <property type="entry name" value="GAF"/>
    <property type="match status" value="1"/>
</dbReference>
<dbReference type="PROSITE" id="PS01320">
    <property type="entry name" value="UPF0067"/>
    <property type="match status" value="1"/>
</dbReference>
<comment type="similarity">
    <text evidence="1">Belongs to the free Met sulfoxide reductase family.</text>
</comment>
<reference evidence="3" key="2">
    <citation type="submission" date="2021-04" db="EMBL/GenBank/DDBJ databases">
        <authorList>
            <person name="Gilroy R."/>
        </authorList>
    </citation>
    <scope>NUCLEOTIDE SEQUENCE</scope>
    <source>
        <strain evidence="3">CHK187-11901</strain>
    </source>
</reference>
<evidence type="ECO:0000313" key="3">
    <source>
        <dbReference type="EMBL" id="HJC37125.1"/>
    </source>
</evidence>
<comment type="caution">
    <text evidence="3">The sequence shown here is derived from an EMBL/GenBank/DDBJ whole genome shotgun (WGS) entry which is preliminary data.</text>
</comment>
<accession>A0A9D2SX55</accession>
<dbReference type="InterPro" id="IPR051330">
    <property type="entry name" value="Phosphatase_reg/MetRdx"/>
</dbReference>
<name>A0A9D2SX55_9FIRM</name>
<proteinExistence type="inferred from homology"/>
<dbReference type="PANTHER" id="PTHR21021:SF15">
    <property type="entry name" value="FREE METHIONINE-R-SULFOXIDE REDUCTASE"/>
    <property type="match status" value="1"/>
</dbReference>
<dbReference type="InterPro" id="IPR000614">
    <property type="entry name" value="FRMsr_CS"/>
</dbReference>
<dbReference type="FunFam" id="3.30.450.40:FF:000008">
    <property type="entry name" value="GAF domain-containing proteins"/>
    <property type="match status" value="1"/>
</dbReference>
<evidence type="ECO:0000313" key="4">
    <source>
        <dbReference type="Proteomes" id="UP000823896"/>
    </source>
</evidence>
<dbReference type="EMBL" id="DWWM01000053">
    <property type="protein sequence ID" value="HJC37125.1"/>
    <property type="molecule type" value="Genomic_DNA"/>
</dbReference>
<feature type="domain" description="GAF" evidence="2">
    <location>
        <begin position="33"/>
        <end position="149"/>
    </location>
</feature>
<protein>
    <submittedName>
        <fullName evidence="3">GAF domain-containing protein</fullName>
    </submittedName>
</protein>
<gene>
    <name evidence="3" type="ORF">H9702_08385</name>
</gene>
<dbReference type="Gene3D" id="3.30.450.40">
    <property type="match status" value="1"/>
</dbReference>
<dbReference type="Proteomes" id="UP000823896">
    <property type="component" value="Unassembled WGS sequence"/>
</dbReference>
<evidence type="ECO:0000256" key="1">
    <source>
        <dbReference type="ARBA" id="ARBA00038454"/>
    </source>
</evidence>
<dbReference type="InterPro" id="IPR029016">
    <property type="entry name" value="GAF-like_dom_sf"/>
</dbReference>